<dbReference type="Gene3D" id="3.30.1490.20">
    <property type="entry name" value="ATP-grasp fold, A domain"/>
    <property type="match status" value="1"/>
</dbReference>
<name>A0A849VFN3_9GAMM</name>
<dbReference type="Pfam" id="PF08443">
    <property type="entry name" value="RimK"/>
    <property type="match status" value="1"/>
</dbReference>
<keyword evidence="2" id="KW-0067">ATP-binding</keyword>
<dbReference type="InterPro" id="IPR013815">
    <property type="entry name" value="ATP_grasp_subdomain_1"/>
</dbReference>
<keyword evidence="1" id="KW-0464">Manganese</keyword>
<dbReference type="PANTHER" id="PTHR21621:SF0">
    <property type="entry name" value="BETA-CITRYLGLUTAMATE SYNTHASE B-RELATED"/>
    <property type="match status" value="1"/>
</dbReference>
<dbReference type="RefSeq" id="WP_171625595.1">
    <property type="nucleotide sequence ID" value="NZ_JABBPG010000002.1"/>
</dbReference>
<reference evidence="4 5" key="1">
    <citation type="submission" date="2020-04" db="EMBL/GenBank/DDBJ databases">
        <title>Pseudoalteromonas caenipelagi sp. nov., isolated from a tidal flat.</title>
        <authorList>
            <person name="Park S."/>
            <person name="Yoon J.-H."/>
        </authorList>
    </citation>
    <scope>NUCLEOTIDE SEQUENCE [LARGE SCALE GENOMIC DNA]</scope>
    <source>
        <strain evidence="4 5">JBTF-M23</strain>
    </source>
</reference>
<feature type="domain" description="ATP-grasp" evidence="3">
    <location>
        <begin position="77"/>
        <end position="269"/>
    </location>
</feature>
<keyword evidence="5" id="KW-1185">Reference proteome</keyword>
<proteinExistence type="predicted"/>
<protein>
    <recommendedName>
        <fullName evidence="3">ATP-grasp domain-containing protein</fullName>
    </recommendedName>
</protein>
<dbReference type="InterPro" id="IPR011761">
    <property type="entry name" value="ATP-grasp"/>
</dbReference>
<dbReference type="AlphaFoldDB" id="A0A849VFN3"/>
<evidence type="ECO:0000256" key="2">
    <source>
        <dbReference type="PROSITE-ProRule" id="PRU00409"/>
    </source>
</evidence>
<keyword evidence="2" id="KW-0547">Nucleotide-binding</keyword>
<dbReference type="GO" id="GO:0009432">
    <property type="term" value="P:SOS response"/>
    <property type="evidence" value="ECO:0007669"/>
    <property type="project" value="TreeGrafter"/>
</dbReference>
<dbReference type="GO" id="GO:0005737">
    <property type="term" value="C:cytoplasm"/>
    <property type="evidence" value="ECO:0007669"/>
    <property type="project" value="TreeGrafter"/>
</dbReference>
<dbReference type="EMBL" id="JABBPG010000002">
    <property type="protein sequence ID" value="NOU50537.1"/>
    <property type="molecule type" value="Genomic_DNA"/>
</dbReference>
<dbReference type="InterPro" id="IPR013651">
    <property type="entry name" value="ATP-grasp_RimK-type"/>
</dbReference>
<evidence type="ECO:0000259" key="3">
    <source>
        <dbReference type="PROSITE" id="PS50975"/>
    </source>
</evidence>
<dbReference type="PROSITE" id="PS50975">
    <property type="entry name" value="ATP_GRASP"/>
    <property type="match status" value="1"/>
</dbReference>
<dbReference type="GO" id="GO:0005524">
    <property type="term" value="F:ATP binding"/>
    <property type="evidence" value="ECO:0007669"/>
    <property type="project" value="UniProtKB-UniRule"/>
</dbReference>
<organism evidence="4 5">
    <name type="scientific">Pseudoalteromonas caenipelagi</name>
    <dbReference type="NCBI Taxonomy" id="2726988"/>
    <lineage>
        <taxon>Bacteria</taxon>
        <taxon>Pseudomonadati</taxon>
        <taxon>Pseudomonadota</taxon>
        <taxon>Gammaproteobacteria</taxon>
        <taxon>Alteromonadales</taxon>
        <taxon>Pseudoalteromonadaceae</taxon>
        <taxon>Pseudoalteromonas</taxon>
    </lineage>
</organism>
<dbReference type="SUPFAM" id="SSF56059">
    <property type="entry name" value="Glutathione synthetase ATP-binding domain-like"/>
    <property type="match status" value="1"/>
</dbReference>
<sequence length="275" mass="31716">MENNIKSLTKACDELGLSYEFIDLDHNFVRVKMDNGWQYFELNKTPFNTEAAYCICQDKGHSYQLLKDVVRVPKTLDFLDFNVSSKYSKYKHCNSIAAALTRIDENFTYPIVVKQNKGALGTNVFLCANALDTEKAFQEIFNHQSKYYDYLALAQEFVTTKAEYRLLCAYGKPIFAYQRGSAAATFNVKYWENGEQAQRVTDMVLFQQLADFVQPIHNEFPMGWVGYDIIVDDKDDLYLIELNASPQFNNFIEHNSSEPVIELYKHALTQLSKQG</sequence>
<dbReference type="GO" id="GO:0046872">
    <property type="term" value="F:metal ion binding"/>
    <property type="evidence" value="ECO:0007669"/>
    <property type="project" value="InterPro"/>
</dbReference>
<gene>
    <name evidence="4" type="ORF">HG263_08280</name>
</gene>
<accession>A0A849VFN3</accession>
<evidence type="ECO:0000313" key="4">
    <source>
        <dbReference type="EMBL" id="NOU50537.1"/>
    </source>
</evidence>
<dbReference type="Gene3D" id="3.30.470.20">
    <property type="entry name" value="ATP-grasp fold, B domain"/>
    <property type="match status" value="1"/>
</dbReference>
<comment type="caution">
    <text evidence="4">The sequence shown here is derived from an EMBL/GenBank/DDBJ whole genome shotgun (WGS) entry which is preliminary data.</text>
</comment>
<dbReference type="GO" id="GO:0018169">
    <property type="term" value="F:ribosomal S6-glutamic acid ligase activity"/>
    <property type="evidence" value="ECO:0007669"/>
    <property type="project" value="TreeGrafter"/>
</dbReference>
<dbReference type="Proteomes" id="UP000586305">
    <property type="component" value="Unassembled WGS sequence"/>
</dbReference>
<evidence type="ECO:0000313" key="5">
    <source>
        <dbReference type="Proteomes" id="UP000586305"/>
    </source>
</evidence>
<evidence type="ECO:0000256" key="1">
    <source>
        <dbReference type="ARBA" id="ARBA00023211"/>
    </source>
</evidence>
<dbReference type="PANTHER" id="PTHR21621">
    <property type="entry name" value="RIBOSOMAL PROTEIN S6 MODIFICATION PROTEIN"/>
    <property type="match status" value="1"/>
</dbReference>